<dbReference type="OrthoDB" id="65569at2759"/>
<keyword evidence="5" id="KW-0482">Metalloprotease</keyword>
<accession>A0A6A6JZS3</accession>
<feature type="binding site" evidence="7">
    <location>
        <position position="318"/>
    </location>
    <ligand>
        <name>Ca(2+)</name>
        <dbReference type="ChEBI" id="CHEBI:29108"/>
        <label>4</label>
    </ligand>
</feature>
<evidence type="ECO:0000256" key="3">
    <source>
        <dbReference type="ARBA" id="ARBA00022801"/>
    </source>
</evidence>
<dbReference type="GeneID" id="54553723"/>
<feature type="binding site" evidence="7">
    <location>
        <position position="244"/>
    </location>
    <ligand>
        <name>Zn(2+)</name>
        <dbReference type="ChEBI" id="CHEBI:29105"/>
        <label>2</label>
        <note>catalytic</note>
    </ligand>
</feature>
<feature type="binding site" evidence="7">
    <location>
        <position position="228"/>
    </location>
    <ligand>
        <name>Ca(2+)</name>
        <dbReference type="ChEBI" id="CHEBI:29108"/>
        <label>1</label>
    </ligand>
</feature>
<evidence type="ECO:0000256" key="8">
    <source>
        <dbReference type="SAM" id="SignalP"/>
    </source>
</evidence>
<evidence type="ECO:0000259" key="9">
    <source>
        <dbReference type="SMART" id="SM00235"/>
    </source>
</evidence>
<dbReference type="SUPFAM" id="SSF55486">
    <property type="entry name" value="Metalloproteases ('zincins'), catalytic domain"/>
    <property type="match status" value="1"/>
</dbReference>
<dbReference type="InterPro" id="IPR006026">
    <property type="entry name" value="Peptidase_Metallo"/>
</dbReference>
<feature type="binding site" evidence="7">
    <location>
        <position position="190"/>
    </location>
    <ligand>
        <name>Ca(2+)</name>
        <dbReference type="ChEBI" id="CHEBI:29108"/>
        <label>2</label>
    </ligand>
</feature>
<proteinExistence type="predicted"/>
<comment type="cofactor">
    <cofactor evidence="7">
        <name>Ca(2+)</name>
        <dbReference type="ChEBI" id="CHEBI:29108"/>
    </cofactor>
    <text evidence="7">Can bind about 5 Ca(2+) ions per subunit.</text>
</comment>
<dbReference type="SUPFAM" id="SSF47090">
    <property type="entry name" value="PGBD-like"/>
    <property type="match status" value="1"/>
</dbReference>
<dbReference type="Pfam" id="PF00413">
    <property type="entry name" value="Peptidase_M10"/>
    <property type="match status" value="1"/>
</dbReference>
<dbReference type="GO" id="GO:0030574">
    <property type="term" value="P:collagen catabolic process"/>
    <property type="evidence" value="ECO:0007669"/>
    <property type="project" value="TreeGrafter"/>
</dbReference>
<evidence type="ECO:0000256" key="7">
    <source>
        <dbReference type="PIRSR" id="PIRSR621190-2"/>
    </source>
</evidence>
<feature type="binding site" evidence="7">
    <location>
        <position position="248"/>
    </location>
    <ligand>
        <name>Zn(2+)</name>
        <dbReference type="ChEBI" id="CHEBI:29105"/>
        <label>2</label>
        <note>catalytic</note>
    </ligand>
</feature>
<dbReference type="PRINTS" id="PR00138">
    <property type="entry name" value="MATRIXIN"/>
</dbReference>
<dbReference type="PANTHER" id="PTHR10201">
    <property type="entry name" value="MATRIX METALLOPROTEINASE"/>
    <property type="match status" value="1"/>
</dbReference>
<feature type="binding site" evidence="7">
    <location>
        <position position="254"/>
    </location>
    <ligand>
        <name>Zn(2+)</name>
        <dbReference type="ChEBI" id="CHEBI:29105"/>
        <label>2</label>
        <note>catalytic</note>
    </ligand>
</feature>
<keyword evidence="7" id="KW-0106">Calcium</keyword>
<sequence>MRVFYALPFLNLFSVCLTQDINNAVASGTVSQIPSALPTPVDPSWRHNRTRQRKHVHDFFKLFGWLRHNDTIKDHDFPAAIRRIQRILHEPETGEYDEKMEVVMSRPRCGTIQPFNATDARMPDGGTLRKRYVLWGPKWNSATVTYRFLNYTSDIAADLQRETLRKAFAQWNQYLPISIVPASDNIPRADIHVRFMTMGPDEPAYAFTNMIADGLTMSSGLINITFNDYYTWADDRLFSFTALHEIGHALGLSHSKVEDAVMWPYFEGIVRPMHPDDKAAIHSLYGWKEPRWNRIDMNTATKNIAQVSSFADSPSALDGLYQLRSTGQVLFYSSSGTWVTVDNNRDTVQISGAGGNLYQRHADGSIYRYSGSGTQWQYIGAPSDNVADIVAASDQIYQRRKDGWIARWTGSGTQWTTIEQPRSSKQIAVTDNRTIWNLLTTGDLVRSEWPYGVGWTVVDINSANTQIAVGGDEFYKLEGSKVVWLDTSIYMWVIIENAGSVYIYAAGDYLYSRHYDGSTWRYTGTPMVWEMLDNSQNIASVIGDRSGNVWELKGGGDILRLVS</sequence>
<gene>
    <name evidence="10" type="ORF">EI97DRAFT_454492</name>
</gene>
<dbReference type="GO" id="GO:0008270">
    <property type="term" value="F:zinc ion binding"/>
    <property type="evidence" value="ECO:0007669"/>
    <property type="project" value="InterPro"/>
</dbReference>
<evidence type="ECO:0000256" key="5">
    <source>
        <dbReference type="ARBA" id="ARBA00023049"/>
    </source>
</evidence>
<dbReference type="PANTHER" id="PTHR10201:SF323">
    <property type="entry name" value="MATRIX METALLOPROTEINASE-21"/>
    <property type="match status" value="1"/>
</dbReference>
<dbReference type="AlphaFoldDB" id="A0A6A6JZS3"/>
<keyword evidence="4 7" id="KW-0862">Zinc</keyword>
<keyword evidence="1" id="KW-0645">Protease</keyword>
<dbReference type="GO" id="GO:0030198">
    <property type="term" value="P:extracellular matrix organization"/>
    <property type="evidence" value="ECO:0007669"/>
    <property type="project" value="TreeGrafter"/>
</dbReference>
<feature type="binding site" evidence="7">
    <location>
        <position position="262"/>
    </location>
    <ligand>
        <name>Zn(2+)</name>
        <dbReference type="ChEBI" id="CHEBI:29105"/>
        <label>2</label>
        <note>catalytic</note>
    </ligand>
</feature>
<feature type="domain" description="Peptidase metallopeptidase" evidence="9">
    <location>
        <begin position="135"/>
        <end position="287"/>
    </location>
</feature>
<dbReference type="InterPro" id="IPR021190">
    <property type="entry name" value="Pept_M10A"/>
</dbReference>
<evidence type="ECO:0000313" key="11">
    <source>
        <dbReference type="Proteomes" id="UP000800097"/>
    </source>
</evidence>
<comment type="cofactor">
    <cofactor evidence="7">
        <name>Zn(2+)</name>
        <dbReference type="ChEBI" id="CHEBI:29105"/>
    </cofactor>
    <text evidence="7">Binds 2 Zn(2+) ions per subunit.</text>
</comment>
<feature type="binding site" description="in inhibited form" evidence="7">
    <location>
        <position position="109"/>
    </location>
    <ligand>
        <name>Zn(2+)</name>
        <dbReference type="ChEBI" id="CHEBI:29105"/>
        <label>2</label>
        <note>catalytic</note>
    </ligand>
</feature>
<keyword evidence="11" id="KW-1185">Reference proteome</keyword>
<evidence type="ECO:0000313" key="10">
    <source>
        <dbReference type="EMBL" id="KAF2281286.1"/>
    </source>
</evidence>
<feature type="binding site" evidence="7">
    <location>
        <position position="154"/>
    </location>
    <ligand>
        <name>Ca(2+)</name>
        <dbReference type="ChEBI" id="CHEBI:29108"/>
        <label>1</label>
    </ligand>
</feature>
<name>A0A6A6JZS3_WESOR</name>
<dbReference type="SMART" id="SM00235">
    <property type="entry name" value="ZnMc"/>
    <property type="match status" value="1"/>
</dbReference>
<keyword evidence="2 7" id="KW-0479">Metal-binding</keyword>
<dbReference type="Gene3D" id="3.40.390.10">
    <property type="entry name" value="Collagenase (Catalytic Domain)"/>
    <property type="match status" value="1"/>
</dbReference>
<dbReference type="RefSeq" id="XP_033658823.1">
    <property type="nucleotide sequence ID" value="XM_033800548.1"/>
</dbReference>
<feature type="active site" evidence="6">
    <location>
        <position position="245"/>
    </location>
</feature>
<evidence type="ECO:0000256" key="2">
    <source>
        <dbReference type="ARBA" id="ARBA00022723"/>
    </source>
</evidence>
<dbReference type="GO" id="GO:0006508">
    <property type="term" value="P:proteolysis"/>
    <property type="evidence" value="ECO:0007669"/>
    <property type="project" value="UniProtKB-KW"/>
</dbReference>
<dbReference type="Proteomes" id="UP000800097">
    <property type="component" value="Unassembled WGS sequence"/>
</dbReference>
<dbReference type="InterPro" id="IPR024079">
    <property type="entry name" value="MetalloPept_cat_dom_sf"/>
</dbReference>
<evidence type="ECO:0000256" key="1">
    <source>
        <dbReference type="ARBA" id="ARBA00022670"/>
    </source>
</evidence>
<evidence type="ECO:0000256" key="4">
    <source>
        <dbReference type="ARBA" id="ARBA00022833"/>
    </source>
</evidence>
<dbReference type="GO" id="GO:0031012">
    <property type="term" value="C:extracellular matrix"/>
    <property type="evidence" value="ECO:0007669"/>
    <property type="project" value="InterPro"/>
</dbReference>
<feature type="signal peptide" evidence="8">
    <location>
        <begin position="1"/>
        <end position="18"/>
    </location>
</feature>
<evidence type="ECO:0000256" key="6">
    <source>
        <dbReference type="PIRSR" id="PIRSR621190-1"/>
    </source>
</evidence>
<organism evidence="10 11">
    <name type="scientific">Westerdykella ornata</name>
    <dbReference type="NCBI Taxonomy" id="318751"/>
    <lineage>
        <taxon>Eukaryota</taxon>
        <taxon>Fungi</taxon>
        <taxon>Dikarya</taxon>
        <taxon>Ascomycota</taxon>
        <taxon>Pezizomycotina</taxon>
        <taxon>Dothideomycetes</taxon>
        <taxon>Pleosporomycetidae</taxon>
        <taxon>Pleosporales</taxon>
        <taxon>Sporormiaceae</taxon>
        <taxon>Westerdykella</taxon>
    </lineage>
</organism>
<feature type="chain" id="PRO_5025477146" description="Peptidase metallopeptidase domain-containing protein" evidence="8">
    <location>
        <begin position="19"/>
        <end position="563"/>
    </location>
</feature>
<protein>
    <recommendedName>
        <fullName evidence="9">Peptidase metallopeptidase domain-containing protein</fullName>
    </recommendedName>
</protein>
<dbReference type="InterPro" id="IPR036365">
    <property type="entry name" value="PGBD-like_sf"/>
</dbReference>
<keyword evidence="8" id="KW-0732">Signal</keyword>
<dbReference type="InterPro" id="IPR001818">
    <property type="entry name" value="Pept_M10_metallopeptidase"/>
</dbReference>
<dbReference type="GO" id="GO:0004222">
    <property type="term" value="F:metalloendopeptidase activity"/>
    <property type="evidence" value="ECO:0007669"/>
    <property type="project" value="InterPro"/>
</dbReference>
<keyword evidence="3" id="KW-0378">Hydrolase</keyword>
<reference evidence="10" key="1">
    <citation type="journal article" date="2020" name="Stud. Mycol.">
        <title>101 Dothideomycetes genomes: a test case for predicting lifestyles and emergence of pathogens.</title>
        <authorList>
            <person name="Haridas S."/>
            <person name="Albert R."/>
            <person name="Binder M."/>
            <person name="Bloem J."/>
            <person name="Labutti K."/>
            <person name="Salamov A."/>
            <person name="Andreopoulos B."/>
            <person name="Baker S."/>
            <person name="Barry K."/>
            <person name="Bills G."/>
            <person name="Bluhm B."/>
            <person name="Cannon C."/>
            <person name="Castanera R."/>
            <person name="Culley D."/>
            <person name="Daum C."/>
            <person name="Ezra D."/>
            <person name="Gonzalez J."/>
            <person name="Henrissat B."/>
            <person name="Kuo A."/>
            <person name="Liang C."/>
            <person name="Lipzen A."/>
            <person name="Lutzoni F."/>
            <person name="Magnuson J."/>
            <person name="Mondo S."/>
            <person name="Nolan M."/>
            <person name="Ohm R."/>
            <person name="Pangilinan J."/>
            <person name="Park H.-J."/>
            <person name="Ramirez L."/>
            <person name="Alfaro M."/>
            <person name="Sun H."/>
            <person name="Tritt A."/>
            <person name="Yoshinaga Y."/>
            <person name="Zwiers L.-H."/>
            <person name="Turgeon B."/>
            <person name="Goodwin S."/>
            <person name="Spatafora J."/>
            <person name="Crous P."/>
            <person name="Grigoriev I."/>
        </authorList>
    </citation>
    <scope>NUCLEOTIDE SEQUENCE</scope>
    <source>
        <strain evidence="10">CBS 379.55</strain>
    </source>
</reference>
<dbReference type="EMBL" id="ML986484">
    <property type="protein sequence ID" value="KAF2281286.1"/>
    <property type="molecule type" value="Genomic_DNA"/>
</dbReference>